<sequence length="119" mass="13650">MMPGSNLLGFALSVIGKQRVEYYRFLGRETNDVGLDVNRYAPPVPLYGSVQAVDRNLYQYLGLDFQKRYIRLYACAQLQDVARNRSSDQIEFAGQRYQLLSDADWFNIDGWDGALCVQI</sequence>
<reference evidence="1 2" key="1">
    <citation type="submission" date="2020-09" db="EMBL/GenBank/DDBJ databases">
        <title>Genome sequences of Mycetohabitans spp.</title>
        <authorList>
            <person name="Carter M.E."/>
            <person name="Carpenter S.C.D."/>
            <person name="Bogdanove A.J."/>
        </authorList>
    </citation>
    <scope>NUCLEOTIDE SEQUENCE [LARGE SCALE GENOMIC DNA]</scope>
    <source>
        <strain evidence="1 2">B12</strain>
    </source>
</reference>
<protein>
    <submittedName>
        <fullName evidence="1">Uncharacterized protein</fullName>
    </submittedName>
</protein>
<name>A0ABZ2PXS4_9BURK</name>
<dbReference type="Pfam" id="PF22755">
    <property type="entry name" value="E217_gp28"/>
    <property type="match status" value="1"/>
</dbReference>
<proteinExistence type="predicted"/>
<evidence type="ECO:0000313" key="2">
    <source>
        <dbReference type="Proteomes" id="UP001493153"/>
    </source>
</evidence>
<dbReference type="EMBL" id="CP062176">
    <property type="protein sequence ID" value="WXK39753.1"/>
    <property type="molecule type" value="Genomic_DNA"/>
</dbReference>
<dbReference type="Proteomes" id="UP001493153">
    <property type="component" value="Chromosome"/>
</dbReference>
<gene>
    <name evidence="1" type="ORF">IHE29_10955</name>
</gene>
<evidence type="ECO:0000313" key="1">
    <source>
        <dbReference type="EMBL" id="WXK39753.1"/>
    </source>
</evidence>
<organism evidence="1 2">
    <name type="scientific">Mycetohabitans rhizoxinica</name>
    <dbReference type="NCBI Taxonomy" id="412963"/>
    <lineage>
        <taxon>Bacteria</taxon>
        <taxon>Pseudomonadati</taxon>
        <taxon>Pseudomonadota</taxon>
        <taxon>Betaproteobacteria</taxon>
        <taxon>Burkholderiales</taxon>
        <taxon>Burkholderiaceae</taxon>
        <taxon>Mycetohabitans</taxon>
    </lineage>
</organism>
<keyword evidence="2" id="KW-1185">Reference proteome</keyword>
<accession>A0ABZ2PXS4</accession>
<dbReference type="InterPro" id="IPR054441">
    <property type="entry name" value="Gp28-like"/>
</dbReference>